<comment type="caution">
    <text evidence="1">The sequence shown here is derived from an EMBL/GenBank/DDBJ whole genome shotgun (WGS) entry which is preliminary data.</text>
</comment>
<organism evidence="1 2">
    <name type="scientific">Dokdonella fugitiva</name>
    <dbReference type="NCBI Taxonomy" id="328517"/>
    <lineage>
        <taxon>Bacteria</taxon>
        <taxon>Pseudomonadati</taxon>
        <taxon>Pseudomonadota</taxon>
        <taxon>Gammaproteobacteria</taxon>
        <taxon>Lysobacterales</taxon>
        <taxon>Rhodanobacteraceae</taxon>
        <taxon>Dokdonella</taxon>
    </lineage>
</organism>
<gene>
    <name evidence="1" type="ORF">FHW12_000349</name>
</gene>
<accession>A0A839EY90</accession>
<sequence>MTAFYDRAAATALRMLTKYGKGVRVTSTNMAGAVTAREGKAVLVSVVKHDLGNSGISIGDHKLLVEASLAPKPGDRILDLADGASRVIVDPVNPIKPADTLIAFECYARLG</sequence>
<dbReference type="Proteomes" id="UP000550401">
    <property type="component" value="Unassembled WGS sequence"/>
</dbReference>
<dbReference type="AlphaFoldDB" id="A0A839EY90"/>
<evidence type="ECO:0000313" key="2">
    <source>
        <dbReference type="Proteomes" id="UP000550401"/>
    </source>
</evidence>
<evidence type="ECO:0000313" key="1">
    <source>
        <dbReference type="EMBL" id="MBA8886158.1"/>
    </source>
</evidence>
<keyword evidence="2" id="KW-1185">Reference proteome</keyword>
<name>A0A839EY90_9GAMM</name>
<proteinExistence type="predicted"/>
<protein>
    <submittedName>
        <fullName evidence="1">Uncharacterized protein</fullName>
    </submittedName>
</protein>
<reference evidence="1 2" key="1">
    <citation type="submission" date="2020-07" db="EMBL/GenBank/DDBJ databases">
        <title>Genomic Encyclopedia of Type Strains, Phase IV (KMG-V): Genome sequencing to study the core and pangenomes of soil and plant-associated prokaryotes.</title>
        <authorList>
            <person name="Whitman W."/>
        </authorList>
    </citation>
    <scope>NUCLEOTIDE SEQUENCE [LARGE SCALE GENOMIC DNA]</scope>
    <source>
        <strain evidence="1 2">RH2WT43</strain>
    </source>
</reference>
<dbReference type="EMBL" id="JACGXL010000001">
    <property type="protein sequence ID" value="MBA8886158.1"/>
    <property type="molecule type" value="Genomic_DNA"/>
</dbReference>
<dbReference type="RefSeq" id="WP_182529263.1">
    <property type="nucleotide sequence ID" value="NZ_JACGXL010000001.1"/>
</dbReference>